<dbReference type="GO" id="GO:0031640">
    <property type="term" value="P:killing of cells of another organism"/>
    <property type="evidence" value="ECO:0007669"/>
    <property type="project" value="Ensembl"/>
</dbReference>
<dbReference type="GO" id="GO:0005634">
    <property type="term" value="C:nucleus"/>
    <property type="evidence" value="ECO:0007669"/>
    <property type="project" value="Ensembl"/>
</dbReference>
<dbReference type="AlphaFoldDB" id="A0A2K6GK89"/>
<dbReference type="InterPro" id="IPR000010">
    <property type="entry name" value="Cystatin_dom"/>
</dbReference>
<evidence type="ECO:0000313" key="6">
    <source>
        <dbReference type="Proteomes" id="UP000233160"/>
    </source>
</evidence>
<feature type="chain" id="PRO_5018655725" evidence="3">
    <location>
        <begin position="28"/>
        <end position="138"/>
    </location>
</feature>
<protein>
    <submittedName>
        <fullName evidence="5">Cystatin 11</fullName>
    </submittedName>
</protein>
<gene>
    <name evidence="5" type="primary">CST11</name>
</gene>
<accession>A0A2K6GK89</accession>
<dbReference type="GO" id="GO:0004869">
    <property type="term" value="F:cysteine-type endopeptidase inhibitor activity"/>
    <property type="evidence" value="ECO:0007669"/>
    <property type="project" value="InterPro"/>
</dbReference>
<dbReference type="PANTHER" id="PTHR47886:SF1">
    <property type="entry name" value="CYSTATIN-11"/>
    <property type="match status" value="1"/>
</dbReference>
<proteinExistence type="inferred from homology"/>
<dbReference type="OrthoDB" id="1908104at2759"/>
<dbReference type="InterPro" id="IPR046350">
    <property type="entry name" value="Cystatin_sf"/>
</dbReference>
<evidence type="ECO:0000259" key="4">
    <source>
        <dbReference type="SMART" id="SM00043"/>
    </source>
</evidence>
<dbReference type="GO" id="GO:0036126">
    <property type="term" value="C:sperm flagellum"/>
    <property type="evidence" value="ECO:0007669"/>
    <property type="project" value="Ensembl"/>
</dbReference>
<evidence type="ECO:0000313" key="5">
    <source>
        <dbReference type="Ensembl" id="ENSPCOP00000026648.1"/>
    </source>
</evidence>
<dbReference type="OMA" id="NCVPQEG"/>
<dbReference type="Gene3D" id="3.10.450.10">
    <property type="match status" value="1"/>
</dbReference>
<dbReference type="SMART" id="SM00043">
    <property type="entry name" value="CY"/>
    <property type="match status" value="1"/>
</dbReference>
<keyword evidence="2" id="KW-1015">Disulfide bond</keyword>
<sequence length="138" mass="16278">MMARPWQAPRPLLAIVVTLVALTYQAGKKTFISIQEVPADANYVKDTLQFVMDKYNEESDDKYNFRIFRILKIQKQITDHMEYHFNLEIRRTTCQKLETTNCAPQEGELRKQVMCNFSVFAAPWFEKYKIQKKNCISS</sequence>
<dbReference type="GO" id="GO:0050829">
    <property type="term" value="P:defense response to Gram-negative bacterium"/>
    <property type="evidence" value="ECO:0007669"/>
    <property type="project" value="Ensembl"/>
</dbReference>
<evidence type="ECO:0000256" key="2">
    <source>
        <dbReference type="ARBA" id="ARBA00023157"/>
    </source>
</evidence>
<evidence type="ECO:0000256" key="3">
    <source>
        <dbReference type="SAM" id="SignalP"/>
    </source>
</evidence>
<dbReference type="STRING" id="379532.ENSPCOP00000026648"/>
<feature type="domain" description="Cystatin" evidence="4">
    <location>
        <begin position="29"/>
        <end position="136"/>
    </location>
</feature>
<keyword evidence="6" id="KW-1185">Reference proteome</keyword>
<organism evidence="5 6">
    <name type="scientific">Propithecus coquereli</name>
    <name type="common">Coquerel's sifaka</name>
    <name type="synonym">Propithecus verreauxi coquereli</name>
    <dbReference type="NCBI Taxonomy" id="379532"/>
    <lineage>
        <taxon>Eukaryota</taxon>
        <taxon>Metazoa</taxon>
        <taxon>Chordata</taxon>
        <taxon>Craniata</taxon>
        <taxon>Vertebrata</taxon>
        <taxon>Euteleostomi</taxon>
        <taxon>Mammalia</taxon>
        <taxon>Eutheria</taxon>
        <taxon>Euarchontoglires</taxon>
        <taxon>Primates</taxon>
        <taxon>Strepsirrhini</taxon>
        <taxon>Lemuriformes</taxon>
        <taxon>Indriidae</taxon>
        <taxon>Propithecus</taxon>
    </lineage>
</organism>
<dbReference type="KEGG" id="pcoq:105817431"/>
<dbReference type="Ensembl" id="ENSPCOT00000037410.1">
    <property type="protein sequence ID" value="ENSPCOP00000026648.1"/>
    <property type="gene ID" value="ENSPCOG00000025724.1"/>
</dbReference>
<dbReference type="RefSeq" id="XP_012508568.1">
    <property type="nucleotide sequence ID" value="XM_012653114.1"/>
</dbReference>
<comment type="similarity">
    <text evidence="1">Belongs to the cystatin family.</text>
</comment>
<dbReference type="CDD" id="cd00042">
    <property type="entry name" value="CY"/>
    <property type="match status" value="1"/>
</dbReference>
<dbReference type="GeneID" id="105817431"/>
<dbReference type="FunFam" id="3.10.450.10:FF:000004">
    <property type="entry name" value="Cystatin C"/>
    <property type="match status" value="1"/>
</dbReference>
<dbReference type="GeneTree" id="ENSGT00910000144356"/>
<dbReference type="GO" id="GO:0061827">
    <property type="term" value="C:sperm head"/>
    <property type="evidence" value="ECO:0007669"/>
    <property type="project" value="Ensembl"/>
</dbReference>
<dbReference type="InterPro" id="IPR042930">
    <property type="entry name" value="CST11"/>
</dbReference>
<dbReference type="PANTHER" id="PTHR47886">
    <property type="entry name" value="CYSTATIN-11"/>
    <property type="match status" value="1"/>
</dbReference>
<dbReference type="CTD" id="140880"/>
<dbReference type="Proteomes" id="UP000233160">
    <property type="component" value="Unassembled WGS sequence"/>
</dbReference>
<reference evidence="5" key="2">
    <citation type="submission" date="2025-09" db="UniProtKB">
        <authorList>
            <consortium name="Ensembl"/>
        </authorList>
    </citation>
    <scope>IDENTIFICATION</scope>
</reference>
<dbReference type="SUPFAM" id="SSF54403">
    <property type="entry name" value="Cystatin/monellin"/>
    <property type="match status" value="1"/>
</dbReference>
<dbReference type="GO" id="GO:0005737">
    <property type="term" value="C:cytoplasm"/>
    <property type="evidence" value="ECO:0007669"/>
    <property type="project" value="Ensembl"/>
</dbReference>
<feature type="signal peptide" evidence="3">
    <location>
        <begin position="1"/>
        <end position="27"/>
    </location>
</feature>
<evidence type="ECO:0000256" key="1">
    <source>
        <dbReference type="ARBA" id="ARBA00009403"/>
    </source>
</evidence>
<keyword evidence="3" id="KW-0732">Signal</keyword>
<dbReference type="Pfam" id="PF00031">
    <property type="entry name" value="Cystatin"/>
    <property type="match status" value="1"/>
</dbReference>
<reference evidence="5" key="1">
    <citation type="submission" date="2025-08" db="UniProtKB">
        <authorList>
            <consortium name="Ensembl"/>
        </authorList>
    </citation>
    <scope>IDENTIFICATION</scope>
</reference>
<name>A0A2K6GK89_PROCO</name>